<proteinExistence type="predicted"/>
<feature type="compositionally biased region" description="Basic residues" evidence="1">
    <location>
        <begin position="201"/>
        <end position="212"/>
    </location>
</feature>
<dbReference type="PANTHER" id="PTHR38166:SF1">
    <property type="entry name" value="C2H2-TYPE DOMAIN-CONTAINING PROTEIN"/>
    <property type="match status" value="1"/>
</dbReference>
<accession>A0ABQ8GWD9</accession>
<dbReference type="PANTHER" id="PTHR38166">
    <property type="entry name" value="C2H2-TYPE DOMAIN-CONTAINING PROTEIN-RELATED"/>
    <property type="match status" value="1"/>
</dbReference>
<feature type="compositionally biased region" description="Basic and acidic residues" evidence="1">
    <location>
        <begin position="330"/>
        <end position="342"/>
    </location>
</feature>
<sequence length="342" mass="37570">MLLSAEDTECMGATCDQSVRHFQRALVNDSTSPTEEDSCINLVSASHDLETLDQESPRAHAHDFQAVPSDHGNEHNLRVSPLQQCQASLSHVLPLVESPEVNDLVGAHVAAKDRVVFARVMVALKKILNLDSESPELTDDNQSLGDGFSQAKLSDSSSHGAGVSLGSSSSSGSSWRKHPAHGGTTLGERSEIASGCQSTKVRPRNSSHRHRCMISLPGSDDEGGEENKKKPTLDRASGTNGPSRRFACPFRKMFPTEPPVAASCLTPGLRDISRLKEPLYRRHKLPENFCFVCFRDFPDLLAVHEHLHPQIGEAQCLGPGNKPRMNFTRQQERQLRQRSERS</sequence>
<feature type="region of interest" description="Disordered" evidence="1">
    <location>
        <begin position="134"/>
        <end position="246"/>
    </location>
</feature>
<evidence type="ECO:0008006" key="4">
    <source>
        <dbReference type="Google" id="ProtNLM"/>
    </source>
</evidence>
<dbReference type="EMBL" id="JAGTJR010000001">
    <property type="protein sequence ID" value="KAH7065571.1"/>
    <property type="molecule type" value="Genomic_DNA"/>
</dbReference>
<feature type="region of interest" description="Disordered" evidence="1">
    <location>
        <begin position="314"/>
        <end position="342"/>
    </location>
</feature>
<comment type="caution">
    <text evidence="2">The sequence shown here is derived from an EMBL/GenBank/DDBJ whole genome shotgun (WGS) entry which is preliminary data.</text>
</comment>
<keyword evidence="3" id="KW-1185">Reference proteome</keyword>
<evidence type="ECO:0000313" key="2">
    <source>
        <dbReference type="EMBL" id="KAH7065571.1"/>
    </source>
</evidence>
<dbReference type="Proteomes" id="UP000774617">
    <property type="component" value="Unassembled WGS sequence"/>
</dbReference>
<gene>
    <name evidence="2" type="ORF">B0J12DRAFT_40276</name>
</gene>
<evidence type="ECO:0000256" key="1">
    <source>
        <dbReference type="SAM" id="MobiDB-lite"/>
    </source>
</evidence>
<name>A0ABQ8GWD9_9PEZI</name>
<organism evidence="2 3">
    <name type="scientific">Macrophomina phaseolina</name>
    <dbReference type="NCBI Taxonomy" id="35725"/>
    <lineage>
        <taxon>Eukaryota</taxon>
        <taxon>Fungi</taxon>
        <taxon>Dikarya</taxon>
        <taxon>Ascomycota</taxon>
        <taxon>Pezizomycotina</taxon>
        <taxon>Dothideomycetes</taxon>
        <taxon>Dothideomycetes incertae sedis</taxon>
        <taxon>Botryosphaeriales</taxon>
        <taxon>Botryosphaeriaceae</taxon>
        <taxon>Macrophomina</taxon>
    </lineage>
</organism>
<protein>
    <recommendedName>
        <fullName evidence="4">C2H2-type domain-containing protein</fullName>
    </recommendedName>
</protein>
<evidence type="ECO:0000313" key="3">
    <source>
        <dbReference type="Proteomes" id="UP000774617"/>
    </source>
</evidence>
<reference evidence="2 3" key="1">
    <citation type="journal article" date="2021" name="Nat. Commun.">
        <title>Genetic determinants of endophytism in the Arabidopsis root mycobiome.</title>
        <authorList>
            <person name="Mesny F."/>
            <person name="Miyauchi S."/>
            <person name="Thiergart T."/>
            <person name="Pickel B."/>
            <person name="Atanasova L."/>
            <person name="Karlsson M."/>
            <person name="Huettel B."/>
            <person name="Barry K.W."/>
            <person name="Haridas S."/>
            <person name="Chen C."/>
            <person name="Bauer D."/>
            <person name="Andreopoulos W."/>
            <person name="Pangilinan J."/>
            <person name="LaButti K."/>
            <person name="Riley R."/>
            <person name="Lipzen A."/>
            <person name="Clum A."/>
            <person name="Drula E."/>
            <person name="Henrissat B."/>
            <person name="Kohler A."/>
            <person name="Grigoriev I.V."/>
            <person name="Martin F.M."/>
            <person name="Hacquard S."/>
        </authorList>
    </citation>
    <scope>NUCLEOTIDE SEQUENCE [LARGE SCALE GENOMIC DNA]</scope>
    <source>
        <strain evidence="2 3">MPI-SDFR-AT-0080</strain>
    </source>
</reference>
<feature type="compositionally biased region" description="Low complexity" evidence="1">
    <location>
        <begin position="156"/>
        <end position="174"/>
    </location>
</feature>